<dbReference type="InterPro" id="IPR002579">
    <property type="entry name" value="Met_Sox_Rdtase_MsrB_dom"/>
</dbReference>
<gene>
    <name evidence="10" type="primary">msrB</name>
    <name evidence="10" type="ORF">FEZ63_17800</name>
</gene>
<dbReference type="Proteomes" id="UP000325684">
    <property type="component" value="Unassembled WGS sequence"/>
</dbReference>
<keyword evidence="6 10" id="KW-0560">Oxidoreductase</keyword>
<keyword evidence="5" id="KW-0862">Zinc</keyword>
<comment type="similarity">
    <text evidence="2">Belongs to the MsrB Met sulfoxide reductase family.</text>
</comment>
<dbReference type="OrthoDB" id="9785497at2"/>
<name>A0A5N3P7I9_9HYPH</name>
<evidence type="ECO:0000313" key="10">
    <source>
        <dbReference type="EMBL" id="KAB0265635.1"/>
    </source>
</evidence>
<comment type="caution">
    <text evidence="10">The sequence shown here is derived from an EMBL/GenBank/DDBJ whole genome shotgun (WGS) entry which is preliminary data.</text>
</comment>
<dbReference type="InterPro" id="IPR011057">
    <property type="entry name" value="Mss4-like_sf"/>
</dbReference>
<reference evidence="10 11" key="1">
    <citation type="journal article" date="2019" name="Microorganisms">
        <title>Genome Insights into the Novel Species Microvirga brassicacearum, a Rapeseed Endophyte with Biotechnological Potential.</title>
        <authorList>
            <person name="Jimenez-Gomez A."/>
            <person name="Saati-Santamaria Z."/>
            <person name="Igual J.M."/>
            <person name="Rivas R."/>
            <person name="Mateos P.F."/>
            <person name="Garcia-Fraile P."/>
        </authorList>
    </citation>
    <scope>NUCLEOTIDE SEQUENCE [LARGE SCALE GENOMIC DNA]</scope>
    <source>
        <strain evidence="10 11">CDVBN77</strain>
    </source>
</reference>
<dbReference type="PANTHER" id="PTHR10173">
    <property type="entry name" value="METHIONINE SULFOXIDE REDUCTASE"/>
    <property type="match status" value="1"/>
</dbReference>
<evidence type="ECO:0000256" key="2">
    <source>
        <dbReference type="ARBA" id="ARBA00007174"/>
    </source>
</evidence>
<keyword evidence="4" id="KW-0479">Metal-binding</keyword>
<dbReference type="InterPro" id="IPR028427">
    <property type="entry name" value="Met_Sox_Rdtase_MsrB"/>
</dbReference>
<dbReference type="GO" id="GO:0005737">
    <property type="term" value="C:cytoplasm"/>
    <property type="evidence" value="ECO:0007669"/>
    <property type="project" value="TreeGrafter"/>
</dbReference>
<evidence type="ECO:0000256" key="1">
    <source>
        <dbReference type="ARBA" id="ARBA00001947"/>
    </source>
</evidence>
<dbReference type="GO" id="GO:0046872">
    <property type="term" value="F:metal ion binding"/>
    <property type="evidence" value="ECO:0007669"/>
    <property type="project" value="UniProtKB-KW"/>
</dbReference>
<dbReference type="GO" id="GO:0006979">
    <property type="term" value="P:response to oxidative stress"/>
    <property type="evidence" value="ECO:0007669"/>
    <property type="project" value="InterPro"/>
</dbReference>
<comment type="catalytic activity">
    <reaction evidence="7">
        <text>L-methionyl-[protein] + [thioredoxin]-disulfide + H2O = L-methionyl-(R)-S-oxide-[protein] + [thioredoxin]-dithiol</text>
        <dbReference type="Rhea" id="RHEA:24164"/>
        <dbReference type="Rhea" id="RHEA-COMP:10698"/>
        <dbReference type="Rhea" id="RHEA-COMP:10700"/>
        <dbReference type="Rhea" id="RHEA-COMP:12313"/>
        <dbReference type="Rhea" id="RHEA-COMP:12314"/>
        <dbReference type="ChEBI" id="CHEBI:15377"/>
        <dbReference type="ChEBI" id="CHEBI:16044"/>
        <dbReference type="ChEBI" id="CHEBI:29950"/>
        <dbReference type="ChEBI" id="CHEBI:45764"/>
        <dbReference type="ChEBI" id="CHEBI:50058"/>
        <dbReference type="EC" id="1.8.4.12"/>
    </reaction>
</comment>
<sequence length="167" mass="18218">MTSTPVAAPHRSKAGFDLSPPSPEQYSALVADLDDEERRILLDHGTERPFCGIFNEAKGKGTYGCRLCGLPLFKSGTKFESGTGWPSFFDPIDRDHLAFVTDQGYGMVRTEIRCARCEGHLGHVFDDGPPPTGERYCMNSVSLRFVAEGDPLPDALGRGAPEGERLV</sequence>
<feature type="region of interest" description="Disordered" evidence="8">
    <location>
        <begin position="1"/>
        <end position="23"/>
    </location>
</feature>
<evidence type="ECO:0000256" key="6">
    <source>
        <dbReference type="ARBA" id="ARBA00023002"/>
    </source>
</evidence>
<evidence type="ECO:0000256" key="5">
    <source>
        <dbReference type="ARBA" id="ARBA00022833"/>
    </source>
</evidence>
<dbReference type="PROSITE" id="PS51790">
    <property type="entry name" value="MSRB"/>
    <property type="match status" value="1"/>
</dbReference>
<feature type="domain" description="MsrB" evidence="9">
    <location>
        <begin position="26"/>
        <end position="148"/>
    </location>
</feature>
<evidence type="ECO:0000259" key="9">
    <source>
        <dbReference type="PROSITE" id="PS51790"/>
    </source>
</evidence>
<organism evidence="10 11">
    <name type="scientific">Microvirga brassicacearum</name>
    <dbReference type="NCBI Taxonomy" id="2580413"/>
    <lineage>
        <taxon>Bacteria</taxon>
        <taxon>Pseudomonadati</taxon>
        <taxon>Pseudomonadota</taxon>
        <taxon>Alphaproteobacteria</taxon>
        <taxon>Hyphomicrobiales</taxon>
        <taxon>Methylobacteriaceae</taxon>
        <taxon>Microvirga</taxon>
    </lineage>
</organism>
<dbReference type="GO" id="GO:0030091">
    <property type="term" value="P:protein repair"/>
    <property type="evidence" value="ECO:0007669"/>
    <property type="project" value="InterPro"/>
</dbReference>
<proteinExistence type="inferred from homology"/>
<dbReference type="Pfam" id="PF01641">
    <property type="entry name" value="SelR"/>
    <property type="match status" value="1"/>
</dbReference>
<dbReference type="FunFam" id="2.170.150.20:FF:000001">
    <property type="entry name" value="Peptide methionine sulfoxide reductase MsrB"/>
    <property type="match status" value="1"/>
</dbReference>
<evidence type="ECO:0000256" key="7">
    <source>
        <dbReference type="ARBA" id="ARBA00048488"/>
    </source>
</evidence>
<evidence type="ECO:0000256" key="8">
    <source>
        <dbReference type="SAM" id="MobiDB-lite"/>
    </source>
</evidence>
<dbReference type="EC" id="1.8.4.12" evidence="3"/>
<dbReference type="NCBIfam" id="TIGR00357">
    <property type="entry name" value="peptide-methionine (R)-S-oxide reductase MsrB"/>
    <property type="match status" value="1"/>
</dbReference>
<dbReference type="EMBL" id="VCMV01000032">
    <property type="protein sequence ID" value="KAB0265635.1"/>
    <property type="molecule type" value="Genomic_DNA"/>
</dbReference>
<dbReference type="PANTHER" id="PTHR10173:SF52">
    <property type="entry name" value="METHIONINE-R-SULFOXIDE REDUCTASE B1"/>
    <property type="match status" value="1"/>
</dbReference>
<dbReference type="SUPFAM" id="SSF51316">
    <property type="entry name" value="Mss4-like"/>
    <property type="match status" value="1"/>
</dbReference>
<protein>
    <recommendedName>
        <fullName evidence="3">peptide-methionine (R)-S-oxide reductase</fullName>
        <ecNumber evidence="3">1.8.4.12</ecNumber>
    </recommendedName>
</protein>
<evidence type="ECO:0000256" key="3">
    <source>
        <dbReference type="ARBA" id="ARBA00012499"/>
    </source>
</evidence>
<keyword evidence="11" id="KW-1185">Reference proteome</keyword>
<dbReference type="AlphaFoldDB" id="A0A5N3P7I9"/>
<evidence type="ECO:0000256" key="4">
    <source>
        <dbReference type="ARBA" id="ARBA00022723"/>
    </source>
</evidence>
<dbReference type="RefSeq" id="WP_150946980.1">
    <property type="nucleotide sequence ID" value="NZ_VCMV01000032.1"/>
</dbReference>
<dbReference type="GO" id="GO:0033743">
    <property type="term" value="F:peptide-methionine (R)-S-oxide reductase activity"/>
    <property type="evidence" value="ECO:0007669"/>
    <property type="project" value="UniProtKB-EC"/>
</dbReference>
<comment type="cofactor">
    <cofactor evidence="1">
        <name>Zn(2+)</name>
        <dbReference type="ChEBI" id="CHEBI:29105"/>
    </cofactor>
</comment>
<accession>A0A5N3P7I9</accession>
<evidence type="ECO:0000313" key="11">
    <source>
        <dbReference type="Proteomes" id="UP000325684"/>
    </source>
</evidence>
<dbReference type="Gene3D" id="2.170.150.20">
    <property type="entry name" value="Peptide methionine sulfoxide reductase"/>
    <property type="match status" value="1"/>
</dbReference>